<keyword evidence="3" id="KW-1185">Reference proteome</keyword>
<accession>A0A4Q6XIC1</accession>
<name>A0A4Q6XIC1_9SPHI</name>
<protein>
    <recommendedName>
        <fullName evidence="1">DUF5689 domain-containing protein</fullName>
    </recommendedName>
</protein>
<evidence type="ECO:0000313" key="3">
    <source>
        <dbReference type="Proteomes" id="UP000292855"/>
    </source>
</evidence>
<dbReference type="OrthoDB" id="9811262at2"/>
<feature type="domain" description="DUF5689" evidence="1">
    <location>
        <begin position="53"/>
        <end position="230"/>
    </location>
</feature>
<dbReference type="Pfam" id="PF18942">
    <property type="entry name" value="DUF5689"/>
    <property type="match status" value="1"/>
</dbReference>
<reference evidence="2 3" key="1">
    <citation type="submission" date="2019-02" db="EMBL/GenBank/DDBJ databases">
        <authorList>
            <person name="Li Y."/>
        </authorList>
    </citation>
    <scope>NUCLEOTIDE SEQUENCE [LARGE SCALE GENOMIC DNA]</scope>
    <source>
        <strain evidence="2 3">30C10-4-7</strain>
    </source>
</reference>
<evidence type="ECO:0000313" key="2">
    <source>
        <dbReference type="EMBL" id="RZF59671.1"/>
    </source>
</evidence>
<dbReference type="PROSITE" id="PS51257">
    <property type="entry name" value="PROKAR_LIPOPROTEIN"/>
    <property type="match status" value="1"/>
</dbReference>
<gene>
    <name evidence="2" type="ORF">EWE74_10960</name>
</gene>
<dbReference type="Proteomes" id="UP000292855">
    <property type="component" value="Unassembled WGS sequence"/>
</dbReference>
<dbReference type="EMBL" id="SGIT01000002">
    <property type="protein sequence ID" value="RZF59671.1"/>
    <property type="molecule type" value="Genomic_DNA"/>
</dbReference>
<organism evidence="2 3">
    <name type="scientific">Sphingobacterium corticibacterium</name>
    <dbReference type="NCBI Taxonomy" id="2484746"/>
    <lineage>
        <taxon>Bacteria</taxon>
        <taxon>Pseudomonadati</taxon>
        <taxon>Bacteroidota</taxon>
        <taxon>Sphingobacteriia</taxon>
        <taxon>Sphingobacteriales</taxon>
        <taxon>Sphingobacteriaceae</taxon>
        <taxon>Sphingobacterium</taxon>
    </lineage>
</organism>
<dbReference type="Gene3D" id="2.60.120.260">
    <property type="entry name" value="Galactose-binding domain-like"/>
    <property type="match status" value="1"/>
</dbReference>
<proteinExistence type="predicted"/>
<evidence type="ECO:0000259" key="1">
    <source>
        <dbReference type="Pfam" id="PF18942"/>
    </source>
</evidence>
<sequence>MKTRDLLFGMLLLLSAFSGCRDDAQIPHYETSSPSSIYALRRIQTDDNLKFGTTAIRAIVTSDYESKNIEGNIIVVQDLTDDAAILLQLREENDAIKQGDIVRINLEQSTLKYMDGELTVSDLSLNNITVESSGNNFTPKIVSIATLMTNCKYWGPLLVRLNKINISDNGSTKLSGDLLIDDEIVEIQTRFRDASVFAVETNPLFVESMVGLARIIGDEVFLMPRNIADIQVGLTELLEDFELSSNTNYDSKNMNFITGSWLIDGGITATSAADPKNGRQSIRLQGTVGNNNRNGIIAMNFDLKGIKTVAVSHGIYPAAAETGNVNPTVFTVEVSRDGGNTYTPIGTGEVDKSGTSLETTVFEVNAGLGENVRIRIVNTSLPFANNNRPRINIDDIHFKF</sequence>
<dbReference type="InterPro" id="IPR043744">
    <property type="entry name" value="DUF5689"/>
</dbReference>
<comment type="caution">
    <text evidence="2">The sequence shown here is derived from an EMBL/GenBank/DDBJ whole genome shotgun (WGS) entry which is preliminary data.</text>
</comment>
<dbReference type="AlphaFoldDB" id="A0A4Q6XIC1"/>
<dbReference type="RefSeq" id="WP_130141590.1">
    <property type="nucleotide sequence ID" value="NZ_SGIT01000002.1"/>
</dbReference>